<protein>
    <submittedName>
        <fullName evidence="2">Uncharacterized protein</fullName>
    </submittedName>
</protein>
<dbReference type="AlphaFoldDB" id="A0A0F8XF22"/>
<feature type="non-terminal residue" evidence="2">
    <location>
        <position position="1"/>
    </location>
</feature>
<organism evidence="2">
    <name type="scientific">marine sediment metagenome</name>
    <dbReference type="NCBI Taxonomy" id="412755"/>
    <lineage>
        <taxon>unclassified sequences</taxon>
        <taxon>metagenomes</taxon>
        <taxon>ecological metagenomes</taxon>
    </lineage>
</organism>
<dbReference type="EMBL" id="LAZR01059605">
    <property type="protein sequence ID" value="KKK67453.1"/>
    <property type="molecule type" value="Genomic_DNA"/>
</dbReference>
<name>A0A0F8XF22_9ZZZZ</name>
<sequence length="197" mass="22504">AQVEQEFYLPTLEDLFKLHTDDKLTDERAKFGTILTGNYDLKVDEIELRPSASDKEYAAKPDTTPENKARAGRPRAHLSVSLSQEGVSKGKTFFDISWELVRGPTNRMDNKSGVYEDFKKHVVPEGKKMSVGEILKAIKNFTWKAKVSELWVKESLPQGDKDRLKTATTQEQRDIYTKEGREPFNSVNRVWLPKKTG</sequence>
<evidence type="ECO:0000256" key="1">
    <source>
        <dbReference type="SAM" id="MobiDB-lite"/>
    </source>
</evidence>
<proteinExistence type="predicted"/>
<accession>A0A0F8XF22</accession>
<feature type="compositionally biased region" description="Basic and acidic residues" evidence="1">
    <location>
        <begin position="52"/>
        <end position="69"/>
    </location>
</feature>
<feature type="region of interest" description="Disordered" evidence="1">
    <location>
        <begin position="52"/>
        <end position="75"/>
    </location>
</feature>
<gene>
    <name evidence="2" type="ORF">LCGC14_2953930</name>
</gene>
<evidence type="ECO:0000313" key="2">
    <source>
        <dbReference type="EMBL" id="KKK67453.1"/>
    </source>
</evidence>
<reference evidence="2" key="1">
    <citation type="journal article" date="2015" name="Nature">
        <title>Complex archaea that bridge the gap between prokaryotes and eukaryotes.</title>
        <authorList>
            <person name="Spang A."/>
            <person name="Saw J.H."/>
            <person name="Jorgensen S.L."/>
            <person name="Zaremba-Niedzwiedzka K."/>
            <person name="Martijn J."/>
            <person name="Lind A.E."/>
            <person name="van Eijk R."/>
            <person name="Schleper C."/>
            <person name="Guy L."/>
            <person name="Ettema T.J."/>
        </authorList>
    </citation>
    <scope>NUCLEOTIDE SEQUENCE</scope>
</reference>
<comment type="caution">
    <text evidence="2">The sequence shown here is derived from an EMBL/GenBank/DDBJ whole genome shotgun (WGS) entry which is preliminary data.</text>
</comment>